<name>A0A0P0KWT8_ENTCL</name>
<evidence type="ECO:0000259" key="5">
    <source>
        <dbReference type="Pfam" id="PF04335"/>
    </source>
</evidence>
<dbReference type="InterPro" id="IPR032710">
    <property type="entry name" value="NTF2-like_dom_sf"/>
</dbReference>
<dbReference type="SUPFAM" id="SSF54427">
    <property type="entry name" value="NTF2-like"/>
    <property type="match status" value="1"/>
</dbReference>
<reference evidence="6" key="1">
    <citation type="submission" date="2015-01" db="EMBL/GenBank/DDBJ databases">
        <authorList>
            <person name="Zhao X.J."/>
            <person name="Ma P."/>
        </authorList>
    </citation>
    <scope>NUCLEOTIDE SEQUENCE</scope>
    <source>
        <strain evidence="6">ECN49</strain>
        <plasmid evidence="6">pKPC-ECN49</plasmid>
    </source>
</reference>
<proteinExistence type="predicted"/>
<dbReference type="EMBL" id="KP726894">
    <property type="protein sequence ID" value="ALK43887.1"/>
    <property type="molecule type" value="Genomic_DNA"/>
</dbReference>
<dbReference type="CDD" id="cd16424">
    <property type="entry name" value="VirB8"/>
    <property type="match status" value="1"/>
</dbReference>
<evidence type="ECO:0000256" key="1">
    <source>
        <dbReference type="ARBA" id="ARBA00004167"/>
    </source>
</evidence>
<dbReference type="Pfam" id="PF04335">
    <property type="entry name" value="VirB8"/>
    <property type="match status" value="1"/>
</dbReference>
<sequence>MFSLKLKMPKIPFVKEKIKSDPDGNAVLFEEVLYQKELLIKRVYGWVAVIGILFGLLSLIALIVMLPLKRVDTRIFMVDGMTGAQEEIVNVKGGELSENSALARFFVQKYISWREGYNYFRLQQDYDTVLLYSNDAVGNEYNQLFKGDNKDNPKNIYHKGEQTAQITVLSKMITDSSNPTDPDKTAIVRFKKVIKDVTSNTSRTEYWNARLTFRITPQNKAKIGDVDDNPLGFVVTSYQAEKENRG</sequence>
<geneLocation type="plasmid" evidence="6">
    <name>pKPC-ECN49</name>
</geneLocation>
<feature type="domain" description="Bacterial virulence protein VirB8" evidence="5">
    <location>
        <begin position="42"/>
        <end position="243"/>
    </location>
</feature>
<keyword evidence="4" id="KW-0472">Membrane</keyword>
<accession>A0A0P0KWT8</accession>
<evidence type="ECO:0000256" key="3">
    <source>
        <dbReference type="ARBA" id="ARBA00022989"/>
    </source>
</evidence>
<keyword evidence="2" id="KW-0812">Transmembrane</keyword>
<comment type="subcellular location">
    <subcellularLocation>
        <location evidence="1">Membrane</location>
        <topology evidence="1">Single-pass membrane protein</topology>
    </subcellularLocation>
</comment>
<dbReference type="RefSeq" id="WP_020956896.1">
    <property type="nucleotide sequence ID" value="NZ_CACTIK010000199.1"/>
</dbReference>
<dbReference type="GO" id="GO:0016020">
    <property type="term" value="C:membrane"/>
    <property type="evidence" value="ECO:0007669"/>
    <property type="project" value="UniProtKB-SubCell"/>
</dbReference>
<dbReference type="InterPro" id="IPR007430">
    <property type="entry name" value="VirB8"/>
</dbReference>
<evidence type="ECO:0000256" key="4">
    <source>
        <dbReference type="ARBA" id="ARBA00023136"/>
    </source>
</evidence>
<evidence type="ECO:0000256" key="2">
    <source>
        <dbReference type="ARBA" id="ARBA00022692"/>
    </source>
</evidence>
<organism evidence="6">
    <name type="scientific">Enterobacter cloacae</name>
    <dbReference type="NCBI Taxonomy" id="550"/>
    <lineage>
        <taxon>Bacteria</taxon>
        <taxon>Pseudomonadati</taxon>
        <taxon>Pseudomonadota</taxon>
        <taxon>Gammaproteobacteria</taxon>
        <taxon>Enterobacterales</taxon>
        <taxon>Enterobacteriaceae</taxon>
        <taxon>Enterobacter</taxon>
        <taxon>Enterobacter cloacae complex</taxon>
    </lineage>
</organism>
<protein>
    <submittedName>
        <fullName evidence="6">TriG protein</fullName>
    </submittedName>
</protein>
<dbReference type="AlphaFoldDB" id="A0A0P0KWT8"/>
<evidence type="ECO:0000313" key="6">
    <source>
        <dbReference type="EMBL" id="ALK43887.1"/>
    </source>
</evidence>
<dbReference type="Gene3D" id="3.10.450.230">
    <property type="entry name" value="VirB8 protein"/>
    <property type="match status" value="1"/>
</dbReference>
<keyword evidence="3" id="KW-1133">Transmembrane helix</keyword>
<keyword evidence="6" id="KW-0614">Plasmid</keyword>